<dbReference type="AlphaFoldDB" id="K2NKD4"/>
<evidence type="ECO:0000259" key="3">
    <source>
        <dbReference type="PROSITE" id="PS50069"/>
    </source>
</evidence>
<name>K2NKD4_TRYCR</name>
<proteinExistence type="inferred from homology"/>
<dbReference type="SMART" id="SM00884">
    <property type="entry name" value="Cullin_Nedd8"/>
    <property type="match status" value="1"/>
</dbReference>
<dbReference type="InterPro" id="IPR016158">
    <property type="entry name" value="Cullin_homology"/>
</dbReference>
<dbReference type="SUPFAM" id="SSF46785">
    <property type="entry name" value="Winged helix' DNA-binding domain"/>
    <property type="match status" value="1"/>
</dbReference>
<comment type="similarity">
    <text evidence="1">Belongs to the cullin family.</text>
</comment>
<evidence type="ECO:0000313" key="5">
    <source>
        <dbReference type="Proteomes" id="UP000007350"/>
    </source>
</evidence>
<dbReference type="PANTHER" id="PTHR11932">
    <property type="entry name" value="CULLIN"/>
    <property type="match status" value="1"/>
</dbReference>
<dbReference type="InterPro" id="IPR019559">
    <property type="entry name" value="Cullin_neddylation_domain"/>
</dbReference>
<keyword evidence="5" id="KW-1185">Reference proteome</keyword>
<feature type="region of interest" description="Disordered" evidence="2">
    <location>
        <begin position="1"/>
        <end position="20"/>
    </location>
</feature>
<dbReference type="GO" id="GO:0006511">
    <property type="term" value="P:ubiquitin-dependent protein catabolic process"/>
    <property type="evidence" value="ECO:0007669"/>
    <property type="project" value="InterPro"/>
</dbReference>
<dbReference type="GO" id="GO:0031625">
    <property type="term" value="F:ubiquitin protein ligase binding"/>
    <property type="evidence" value="ECO:0007669"/>
    <property type="project" value="InterPro"/>
</dbReference>
<accession>K2NKD4</accession>
<feature type="region of interest" description="Disordered" evidence="2">
    <location>
        <begin position="137"/>
        <end position="157"/>
    </location>
</feature>
<organism evidence="4 5">
    <name type="scientific">Trypanosoma cruzi marinkellei</name>
    <dbReference type="NCBI Taxonomy" id="85056"/>
    <lineage>
        <taxon>Eukaryota</taxon>
        <taxon>Discoba</taxon>
        <taxon>Euglenozoa</taxon>
        <taxon>Kinetoplastea</taxon>
        <taxon>Metakinetoplastina</taxon>
        <taxon>Trypanosomatida</taxon>
        <taxon>Trypanosomatidae</taxon>
        <taxon>Trypanosoma</taxon>
        <taxon>Schizotrypanum</taxon>
    </lineage>
</organism>
<dbReference type="InterPro" id="IPR036388">
    <property type="entry name" value="WH-like_DNA-bd_sf"/>
</dbReference>
<evidence type="ECO:0000256" key="2">
    <source>
        <dbReference type="SAM" id="MobiDB-lite"/>
    </source>
</evidence>
<dbReference type="Gene3D" id="3.30.230.130">
    <property type="entry name" value="Cullin, Chain C, Domain 2"/>
    <property type="match status" value="1"/>
</dbReference>
<dbReference type="OrthoDB" id="27073at2759"/>
<evidence type="ECO:0000256" key="1">
    <source>
        <dbReference type="PROSITE-ProRule" id="PRU00330"/>
    </source>
</evidence>
<gene>
    <name evidence="4" type="ORF">MOQ_001603</name>
</gene>
<dbReference type="Gene3D" id="1.10.10.10">
    <property type="entry name" value="Winged helix-like DNA-binding domain superfamily/Winged helix DNA-binding domain"/>
    <property type="match status" value="1"/>
</dbReference>
<sequence>MVEESCKYEEEEDERDRPCEEKMATANRLREAYAAVDRESFSALGVQALSPRIPCASSLLETFPSLRELFTVTLNLEVLLRRRAGDAIRTIREKHLKWYKCIFHTLHGVHDIHALLRYWVKGVVVYAFCEINRHMEKEEEKEKEEEEEINNNTQGQHCERGGVMRAADYAVELREALRRFPNLVAFLFLSKSQEYWTQTLNEVLREDVESSLSDRPKLNVLQRLLMKVLQCQRQLRHGMLRSEHVGTVHSHCHNNENQLHVIEEIRQQKTVRNPSVDICELIQLFSHSARDAEERLVITVLQSVVHGCRGFFQREALLPLLEPGIGEEARRVFLLRTWPQYWNDELEIMRELPAVEEACVKGILVKLVFVWETGNDVSVQESSNAPFDLRPYYIFHLMRATLQPLFDALFALDATAEESETRTALELLLEIANSMACIEVPPRRTLRFWDQVGAGAALPSSIPRDVGYVVMADVCRAFLEAQLPSAVDYFLSGSEIPEDQQWPRLIAYLIRTEHVFHHLCEIRLLKAKLLDNCSAVPCFYGIVKNAIADHPQRKRSADAFVETLLGVLQAYLLYGSPETAEAWRVGGGGRAKMMVVSLHNEDDLMSAVRLVFCVSSIDRFLRLYKELLAYRLLFHAVGRARDGGVDAMETRREKLQTEKLVCEYLHELFPLERNAIQQMIQMCMDMEAGTDSPEAYDPQALQLEQCGHSVDTITVRPTLRLLSRLAWPSYPLLTDVPQPLHNAMDQFARFYHTQYSNRRVVWLRTSMETITFTVAYPQAGKVIVGSLELFNIFHFLSEKGTAGTTWTLLAQRIGKDKTLLQRGLKKLIHDGFFKMQVGSEEESVALNAAFTSQKPRYHFLQPPPRVGALLEENGIIKEEVHRSRIASIQAVIVKHMKSVRTCLYDELFCWTRQHNPQFQLQNSDFKLALEMLIEKEFVQRDPAQKQRFVYKA</sequence>
<dbReference type="Pfam" id="PF10557">
    <property type="entry name" value="Cullin_Nedd8"/>
    <property type="match status" value="1"/>
</dbReference>
<dbReference type="EMBL" id="AHKC01007132">
    <property type="protein sequence ID" value="EKF38189.1"/>
    <property type="molecule type" value="Genomic_DNA"/>
</dbReference>
<evidence type="ECO:0000313" key="4">
    <source>
        <dbReference type="EMBL" id="EKF38189.1"/>
    </source>
</evidence>
<feature type="domain" description="Cullin family profile" evidence="3">
    <location>
        <begin position="601"/>
        <end position="764"/>
    </location>
</feature>
<dbReference type="InterPro" id="IPR036390">
    <property type="entry name" value="WH_DNA-bd_sf"/>
</dbReference>
<dbReference type="PROSITE" id="PS50069">
    <property type="entry name" value="CULLIN_2"/>
    <property type="match status" value="1"/>
</dbReference>
<reference evidence="4 5" key="1">
    <citation type="journal article" date="2012" name="BMC Genomics">
        <title>Comparative genomic analysis of human infective Trypanosoma cruzi lineages with the bat-restricted subspecies T. cruzi marinkellei.</title>
        <authorList>
            <person name="Franzen O."/>
            <person name="Talavera-Lopez C."/>
            <person name="Ochaya S."/>
            <person name="Butler C.E."/>
            <person name="Messenger L.A."/>
            <person name="Lewis M.D."/>
            <person name="Llewellyn M.S."/>
            <person name="Marinkelle C.J."/>
            <person name="Tyler K.M."/>
            <person name="Miles M.A."/>
            <person name="Andersson B."/>
        </authorList>
    </citation>
    <scope>NUCLEOTIDE SEQUENCE [LARGE SCALE GENOMIC DNA]</scope>
    <source>
        <strain evidence="4 5">B7</strain>
    </source>
</reference>
<dbReference type="Proteomes" id="UP000007350">
    <property type="component" value="Unassembled WGS sequence"/>
</dbReference>
<dbReference type="InterPro" id="IPR045093">
    <property type="entry name" value="Cullin"/>
</dbReference>
<protein>
    <recommendedName>
        <fullName evidence="3">Cullin family profile domain-containing protein</fullName>
    </recommendedName>
</protein>
<dbReference type="SUPFAM" id="SSF75632">
    <property type="entry name" value="Cullin homology domain"/>
    <property type="match status" value="1"/>
</dbReference>
<comment type="caution">
    <text evidence="4">The sequence shown here is derived from an EMBL/GenBank/DDBJ whole genome shotgun (WGS) entry which is preliminary data.</text>
</comment>
<dbReference type="InterPro" id="IPR036317">
    <property type="entry name" value="Cullin_homology_sf"/>
</dbReference>